<name>A0ACB8D487_DERSI</name>
<evidence type="ECO:0000313" key="1">
    <source>
        <dbReference type="EMBL" id="KAH7959158.1"/>
    </source>
</evidence>
<dbReference type="EMBL" id="CM023472">
    <property type="protein sequence ID" value="KAH7959158.1"/>
    <property type="molecule type" value="Genomic_DNA"/>
</dbReference>
<organism evidence="1 2">
    <name type="scientific">Dermacentor silvarum</name>
    <name type="common">Tick</name>
    <dbReference type="NCBI Taxonomy" id="543639"/>
    <lineage>
        <taxon>Eukaryota</taxon>
        <taxon>Metazoa</taxon>
        <taxon>Ecdysozoa</taxon>
        <taxon>Arthropoda</taxon>
        <taxon>Chelicerata</taxon>
        <taxon>Arachnida</taxon>
        <taxon>Acari</taxon>
        <taxon>Parasitiformes</taxon>
        <taxon>Ixodida</taxon>
        <taxon>Ixodoidea</taxon>
        <taxon>Ixodidae</taxon>
        <taxon>Rhipicephalinae</taxon>
        <taxon>Dermacentor</taxon>
    </lineage>
</organism>
<reference evidence="1" key="1">
    <citation type="submission" date="2020-05" db="EMBL/GenBank/DDBJ databases">
        <title>Large-scale comparative analyses of tick genomes elucidate their genetic diversity and vector capacities.</title>
        <authorList>
            <person name="Jia N."/>
            <person name="Wang J."/>
            <person name="Shi W."/>
            <person name="Du L."/>
            <person name="Sun Y."/>
            <person name="Zhan W."/>
            <person name="Jiang J."/>
            <person name="Wang Q."/>
            <person name="Zhang B."/>
            <person name="Ji P."/>
            <person name="Sakyi L.B."/>
            <person name="Cui X."/>
            <person name="Yuan T."/>
            <person name="Jiang B."/>
            <person name="Yang W."/>
            <person name="Lam T.T.-Y."/>
            <person name="Chang Q."/>
            <person name="Ding S."/>
            <person name="Wang X."/>
            <person name="Zhu J."/>
            <person name="Ruan X."/>
            <person name="Zhao L."/>
            <person name="Wei J."/>
            <person name="Que T."/>
            <person name="Du C."/>
            <person name="Cheng J."/>
            <person name="Dai P."/>
            <person name="Han X."/>
            <person name="Huang E."/>
            <person name="Gao Y."/>
            <person name="Liu J."/>
            <person name="Shao H."/>
            <person name="Ye R."/>
            <person name="Li L."/>
            <person name="Wei W."/>
            <person name="Wang X."/>
            <person name="Wang C."/>
            <person name="Yang T."/>
            <person name="Huo Q."/>
            <person name="Li W."/>
            <person name="Guo W."/>
            <person name="Chen H."/>
            <person name="Zhou L."/>
            <person name="Ni X."/>
            <person name="Tian J."/>
            <person name="Zhou Y."/>
            <person name="Sheng Y."/>
            <person name="Liu T."/>
            <person name="Pan Y."/>
            <person name="Xia L."/>
            <person name="Li J."/>
            <person name="Zhao F."/>
            <person name="Cao W."/>
        </authorList>
    </citation>
    <scope>NUCLEOTIDE SEQUENCE</scope>
    <source>
        <strain evidence="1">Dsil-2018</strain>
    </source>
</reference>
<gene>
    <name evidence="1" type="ORF">HPB49_009108</name>
</gene>
<proteinExistence type="predicted"/>
<keyword evidence="2" id="KW-1185">Reference proteome</keyword>
<dbReference type="Proteomes" id="UP000821865">
    <property type="component" value="Chromosome 3"/>
</dbReference>
<protein>
    <submittedName>
        <fullName evidence="1">Uncharacterized protein</fullName>
    </submittedName>
</protein>
<sequence>MGLTAHWKPSQAGLLVSTTVVLRLSHELLNKLNYKYLLTGRLSQDCLENIFSVLRLRKPVPSAYDVKCALKLICVGQFVNTPTSSSYGVDDSTHLADLLDPSFKQDEVEGQEPEELENLFVYALTTEECDILAYLGGFLLKSVIGFLGECKDCERALVGDATGQYNALIQLKEYVKNSGKLMQPSQTVMQVLIKFAGVGCMGLPTDCTGRSAFMRCLHSVGGRHRMATQATFVVVRVGACVRPMAHSAAPPGGRDGSLVRTHKGHL</sequence>
<accession>A0ACB8D487</accession>
<evidence type="ECO:0000313" key="2">
    <source>
        <dbReference type="Proteomes" id="UP000821865"/>
    </source>
</evidence>
<comment type="caution">
    <text evidence="1">The sequence shown here is derived from an EMBL/GenBank/DDBJ whole genome shotgun (WGS) entry which is preliminary data.</text>
</comment>